<gene>
    <name evidence="1" type="ORF">BHC47_05470</name>
</gene>
<protein>
    <submittedName>
        <fullName evidence="1">Uncharacterized protein</fullName>
    </submittedName>
</protein>
<evidence type="ECO:0000313" key="2">
    <source>
        <dbReference type="Proteomes" id="UP000231094"/>
    </source>
</evidence>
<name>A0A2N9Y3A8_9NEIS</name>
<organism evidence="1 2">
    <name type="scientific">Snodgrassella alvi</name>
    <dbReference type="NCBI Taxonomy" id="1196083"/>
    <lineage>
        <taxon>Bacteria</taxon>
        <taxon>Pseudomonadati</taxon>
        <taxon>Pseudomonadota</taxon>
        <taxon>Betaproteobacteria</taxon>
        <taxon>Neisseriales</taxon>
        <taxon>Neisseriaceae</taxon>
        <taxon>Snodgrassella</taxon>
    </lineage>
</organism>
<dbReference type="InterPro" id="IPR054205">
    <property type="entry name" value="DUF6911"/>
</dbReference>
<dbReference type="Proteomes" id="UP000231094">
    <property type="component" value="Unassembled WGS sequence"/>
</dbReference>
<dbReference type="EMBL" id="MEIV01000053">
    <property type="protein sequence ID" value="PIT61945.1"/>
    <property type="molecule type" value="Genomic_DNA"/>
</dbReference>
<proteinExistence type="predicted"/>
<reference evidence="1 2" key="1">
    <citation type="journal article" date="2017" name="MBio">
        <title>Type VI secretion-mediated competition in the bee gut microbiome.</title>
        <authorList>
            <person name="Steele M.I."/>
            <person name="Kwong W.K."/>
            <person name="Powell J.E."/>
            <person name="Whiteley M."/>
            <person name="Moran N.A."/>
        </authorList>
    </citation>
    <scope>NUCLEOTIDE SEQUENCE [LARGE SCALE GENOMIC DNA]</scope>
    <source>
        <strain evidence="1 2">PEB0171</strain>
    </source>
</reference>
<dbReference type="Pfam" id="PF21852">
    <property type="entry name" value="DUF6911"/>
    <property type="match status" value="1"/>
</dbReference>
<sequence>MYEIYKTLEIVKMKNLFEFKGRLHGGTHQPLNHPSTEIYFKKEFQSVYGEDVDLNLPTLHNQSTLAEIFKGFFYRITRRKIQSDKGVYIDNTTLADINDTLNLFVSATGSLYLEQYKQKGIESYQLTLYSQNQKYMVMFAYSNVGEDDEIRTFYDPTRPDNMVNMLGNFWNNRMVVEDFSLVKRAFTEFYLTGDIDREIVS</sequence>
<dbReference type="AlphaFoldDB" id="A0A2N9Y3A8"/>
<evidence type="ECO:0000313" key="1">
    <source>
        <dbReference type="EMBL" id="PIT61945.1"/>
    </source>
</evidence>
<comment type="caution">
    <text evidence="1">The sequence shown here is derived from an EMBL/GenBank/DDBJ whole genome shotgun (WGS) entry which is preliminary data.</text>
</comment>
<accession>A0A2N9Y3A8</accession>